<dbReference type="SUPFAM" id="SSF81338">
    <property type="entry name" value="Aquaporin-like"/>
    <property type="match status" value="1"/>
</dbReference>
<dbReference type="PANTHER" id="PTHR19139">
    <property type="entry name" value="AQUAPORIN TRANSPORTER"/>
    <property type="match status" value="1"/>
</dbReference>
<dbReference type="AlphaFoldDB" id="A0AAJ0DEU3"/>
<evidence type="ECO:0000256" key="3">
    <source>
        <dbReference type="ARBA" id="ARBA00022448"/>
    </source>
</evidence>
<protein>
    <submittedName>
        <fullName evidence="12">Aquaporin-1</fullName>
    </submittedName>
</protein>
<keyword evidence="6 11" id="KW-1133">Transmembrane helix</keyword>
<evidence type="ECO:0000256" key="10">
    <source>
        <dbReference type="SAM" id="MobiDB-lite"/>
    </source>
</evidence>
<dbReference type="EMBL" id="JAWDJX010000020">
    <property type="protein sequence ID" value="KAK3052497.1"/>
    <property type="molecule type" value="Genomic_DNA"/>
</dbReference>
<comment type="caution">
    <text evidence="12">The sequence shown here is derived from an EMBL/GenBank/DDBJ whole genome shotgun (WGS) entry which is preliminary data.</text>
</comment>
<feature type="transmembrane region" description="Helical" evidence="11">
    <location>
        <begin position="215"/>
        <end position="237"/>
    </location>
</feature>
<evidence type="ECO:0000256" key="6">
    <source>
        <dbReference type="ARBA" id="ARBA00022989"/>
    </source>
</evidence>
<evidence type="ECO:0000313" key="12">
    <source>
        <dbReference type="EMBL" id="KAK3052497.1"/>
    </source>
</evidence>
<evidence type="ECO:0000256" key="7">
    <source>
        <dbReference type="ARBA" id="ARBA00023136"/>
    </source>
</evidence>
<keyword evidence="13" id="KW-1185">Reference proteome</keyword>
<gene>
    <name evidence="12" type="primary">AQY1_3</name>
    <name evidence="12" type="ORF">LTR09_006351</name>
</gene>
<dbReference type="InterPro" id="IPR023271">
    <property type="entry name" value="Aquaporin-like"/>
</dbReference>
<keyword evidence="7 11" id="KW-0472">Membrane</keyword>
<dbReference type="Gene3D" id="1.20.1080.10">
    <property type="entry name" value="Glycerol uptake facilitator protein"/>
    <property type="match status" value="1"/>
</dbReference>
<keyword evidence="4 9" id="KW-0812">Transmembrane</keyword>
<feature type="transmembrane region" description="Helical" evidence="11">
    <location>
        <begin position="101"/>
        <end position="121"/>
    </location>
</feature>
<dbReference type="InterPro" id="IPR034294">
    <property type="entry name" value="Aquaporin_transptr"/>
</dbReference>
<dbReference type="InterPro" id="IPR000425">
    <property type="entry name" value="MIP"/>
</dbReference>
<accession>A0AAJ0DEU3</accession>
<feature type="transmembrane region" description="Helical" evidence="11">
    <location>
        <begin position="49"/>
        <end position="69"/>
    </location>
</feature>
<feature type="region of interest" description="Disordered" evidence="10">
    <location>
        <begin position="322"/>
        <end position="405"/>
    </location>
</feature>
<dbReference type="Proteomes" id="UP001271007">
    <property type="component" value="Unassembled WGS sequence"/>
</dbReference>
<evidence type="ECO:0000256" key="8">
    <source>
        <dbReference type="ARBA" id="ARBA00034651"/>
    </source>
</evidence>
<evidence type="ECO:0000256" key="4">
    <source>
        <dbReference type="ARBA" id="ARBA00022692"/>
    </source>
</evidence>
<feature type="transmembrane region" description="Helical" evidence="11">
    <location>
        <begin position="189"/>
        <end position="208"/>
    </location>
</feature>
<evidence type="ECO:0000256" key="2">
    <source>
        <dbReference type="ARBA" id="ARBA00006175"/>
    </source>
</evidence>
<keyword evidence="5" id="KW-0677">Repeat</keyword>
<name>A0AAJ0DEU3_9PEZI</name>
<organism evidence="12 13">
    <name type="scientific">Extremus antarcticus</name>
    <dbReference type="NCBI Taxonomy" id="702011"/>
    <lineage>
        <taxon>Eukaryota</taxon>
        <taxon>Fungi</taxon>
        <taxon>Dikarya</taxon>
        <taxon>Ascomycota</taxon>
        <taxon>Pezizomycotina</taxon>
        <taxon>Dothideomycetes</taxon>
        <taxon>Dothideomycetidae</taxon>
        <taxon>Mycosphaerellales</taxon>
        <taxon>Extremaceae</taxon>
        <taxon>Extremus</taxon>
    </lineage>
</organism>
<evidence type="ECO:0000256" key="9">
    <source>
        <dbReference type="RuleBase" id="RU000477"/>
    </source>
</evidence>
<dbReference type="PRINTS" id="PR00783">
    <property type="entry name" value="MINTRINSICP"/>
</dbReference>
<evidence type="ECO:0000256" key="1">
    <source>
        <dbReference type="ARBA" id="ARBA00004141"/>
    </source>
</evidence>
<comment type="catalytic activity">
    <reaction evidence="8">
        <text>H2O(in) = H2O(out)</text>
        <dbReference type="Rhea" id="RHEA:29667"/>
        <dbReference type="ChEBI" id="CHEBI:15377"/>
    </reaction>
</comment>
<dbReference type="FunFam" id="1.20.1080.10:FF:000014">
    <property type="entry name" value="Aquaporin 1"/>
    <property type="match status" value="1"/>
</dbReference>
<proteinExistence type="inferred from homology"/>
<dbReference type="Pfam" id="PF00230">
    <property type="entry name" value="MIP"/>
    <property type="match status" value="1"/>
</dbReference>
<feature type="compositionally biased region" description="Polar residues" evidence="10">
    <location>
        <begin position="336"/>
        <end position="347"/>
    </location>
</feature>
<sequence>MNIERPSSNFVQLPFMRRRDTPSNQGGKELKEKRLPFIGFLPNRVRNHFVAMVGEFCGTFLFLFFAFAATQVANSAAAAVTNSNSASPGATGLAQVPNAPVLMYIALAFGFSLAVNAWVFFRISGGLFNPAVALGLAMIGGISWARAGLVFIAEMLAGMCAAGVVAALFPGPMAVNTTLSGQTSVVRGLFIEMFLTAELVFTIFMLAAEKHKGTFLAPVGIGLALFVAELAGVFFTGGSLNPARSFGPCVALRSFPTYHWIYWLGPALGLYRFVKILEYETANPGADFNEKEAENFVFDEDNAATGADVSRPVVVFANADSTADRSGLSPPGTRDGFTNMNDATRLSSADPGIADRAPAGIDKDFHPGYQDAYQHAPNAEAGTMGGNYRPSSGRAAAPQLPGPVH</sequence>
<dbReference type="PANTHER" id="PTHR19139:SF199">
    <property type="entry name" value="MIP17260P"/>
    <property type="match status" value="1"/>
</dbReference>
<dbReference type="GO" id="GO:0005886">
    <property type="term" value="C:plasma membrane"/>
    <property type="evidence" value="ECO:0007669"/>
    <property type="project" value="TreeGrafter"/>
</dbReference>
<reference evidence="12" key="1">
    <citation type="submission" date="2023-04" db="EMBL/GenBank/DDBJ databases">
        <title>Black Yeasts Isolated from many extreme environments.</title>
        <authorList>
            <person name="Coleine C."/>
            <person name="Stajich J.E."/>
            <person name="Selbmann L."/>
        </authorList>
    </citation>
    <scope>NUCLEOTIDE SEQUENCE</scope>
    <source>
        <strain evidence="12">CCFEE 5312</strain>
    </source>
</reference>
<evidence type="ECO:0000256" key="5">
    <source>
        <dbReference type="ARBA" id="ARBA00022737"/>
    </source>
</evidence>
<feature type="transmembrane region" description="Helical" evidence="11">
    <location>
        <begin position="151"/>
        <end position="169"/>
    </location>
</feature>
<evidence type="ECO:0000256" key="11">
    <source>
        <dbReference type="SAM" id="Phobius"/>
    </source>
</evidence>
<comment type="similarity">
    <text evidence="2 9">Belongs to the MIP/aquaporin (TC 1.A.8) family.</text>
</comment>
<evidence type="ECO:0000313" key="13">
    <source>
        <dbReference type="Proteomes" id="UP001271007"/>
    </source>
</evidence>
<keyword evidence="3 9" id="KW-0813">Transport</keyword>
<dbReference type="GO" id="GO:0015250">
    <property type="term" value="F:water channel activity"/>
    <property type="evidence" value="ECO:0007669"/>
    <property type="project" value="TreeGrafter"/>
</dbReference>
<comment type="subcellular location">
    <subcellularLocation>
        <location evidence="1">Membrane</location>
        <topology evidence="1">Multi-pass membrane protein</topology>
    </subcellularLocation>
</comment>